<dbReference type="PANTHER" id="PTHR47926">
    <property type="entry name" value="PENTATRICOPEPTIDE REPEAT-CONTAINING PROTEIN"/>
    <property type="match status" value="1"/>
</dbReference>
<dbReference type="InterPro" id="IPR009057">
    <property type="entry name" value="Homeodomain-like_sf"/>
</dbReference>
<dbReference type="Gramene" id="OGLUM03G40250.2">
    <property type="protein sequence ID" value="OGLUM03G40250.2"/>
    <property type="gene ID" value="OGLUM03G40250"/>
</dbReference>
<dbReference type="InterPro" id="IPR046848">
    <property type="entry name" value="E_motif"/>
</dbReference>
<dbReference type="Pfam" id="PF01535">
    <property type="entry name" value="PPR"/>
    <property type="match status" value="7"/>
</dbReference>
<dbReference type="Pfam" id="PF20431">
    <property type="entry name" value="E_motif"/>
    <property type="match status" value="1"/>
</dbReference>
<proteinExistence type="predicted"/>
<keyword evidence="7" id="KW-1185">Reference proteome</keyword>
<feature type="compositionally biased region" description="Pro residues" evidence="4">
    <location>
        <begin position="773"/>
        <end position="782"/>
    </location>
</feature>
<feature type="repeat" description="PPR" evidence="3">
    <location>
        <begin position="141"/>
        <end position="175"/>
    </location>
</feature>
<feature type="compositionally biased region" description="Acidic residues" evidence="4">
    <location>
        <begin position="1728"/>
        <end position="1741"/>
    </location>
</feature>
<dbReference type="FunFam" id="1.25.40.10:FF:000158">
    <property type="entry name" value="pentatricopeptide repeat-containing protein At2g33680"/>
    <property type="match status" value="1"/>
</dbReference>
<dbReference type="EnsemblPlants" id="OGLUM03G40250.2">
    <property type="protein sequence ID" value="OGLUM03G40250.2"/>
    <property type="gene ID" value="OGLUM03G40250"/>
</dbReference>
<dbReference type="HOGENOM" id="CLU_002749_1_0_1"/>
<name>A0A0D9ZFK8_9ORYZ</name>
<dbReference type="CDD" id="cd00167">
    <property type="entry name" value="SANT"/>
    <property type="match status" value="1"/>
</dbReference>
<feature type="compositionally biased region" description="Basic and acidic residues" evidence="4">
    <location>
        <begin position="1381"/>
        <end position="1392"/>
    </location>
</feature>
<dbReference type="Pfam" id="PF15963">
    <property type="entry name" value="Myb_DNA-bind_7"/>
    <property type="match status" value="1"/>
</dbReference>
<evidence type="ECO:0000313" key="7">
    <source>
        <dbReference type="Proteomes" id="UP000026961"/>
    </source>
</evidence>
<dbReference type="PROSITE" id="PS51375">
    <property type="entry name" value="PPR"/>
    <property type="match status" value="4"/>
</dbReference>
<feature type="compositionally biased region" description="Acidic residues" evidence="4">
    <location>
        <begin position="1553"/>
        <end position="1564"/>
    </location>
</feature>
<keyword evidence="2" id="KW-0809">Transit peptide</keyword>
<sequence>MLRAAYRPGLFLRNNLLALYCRCGDMWHARLLFDGMPRRDAVSWNTLIAGYSGLGSPRLALDAFRGARASGDGVDRFTFAAALASCAREGNWRNGRVVHGLAVVSGLARTAFLTNSVIDMYAKCGMIDEVRLLFDRAEERDEASWNLLLSAYVRMGWPEVAVNVLVWMHRSGVKLDSFALGGILKACSELGDSEDVRRMLHGCVVKVGLDLDVFVGSAMVDMYAKNGGLEEAIKVFDCIPNQNVVVYNAMIAGFARLGNDPCPEIRIEAVMLFSNMLKKRIKPSKFTFKSVLEVCNLTNAVRCGRQIHAHVILSGLQADEFIASVLINLYSKARSVNDSLRCFDMTLKEDVFIWTSMITAFVQNEHFEKALYLFRELLYTRKETDQFTISSVMSACAALSVPTTCKQIHCHAVKTGLDQFTVSGNSQIAMYRNIGDLKASKLTFEQISCLDTFSWSAMILSYAVHGYESKALELFEKMKNLGVMMNEIASLAVLIACSHQGLADEGLRYYENTIPDDGFSLDVKLKACMVDLLGRVGKIADAEDFIMSSGSENDPILWHALLRACRVHGDKERCTKIGEKLMELEPFSASSYVMLYNLYMDAGKISLAMRTRGLMRERGITNEAGISWTDFGGSIHNFIDGDNSCSHNTIHTTLEELLVRVKQKTEHGGTNIWELEFQSRKLSESSISRHGELLAVAFGLTTLPSVAPVRVMKNQRISWESHETLKLLSEALIPGRLLPFRLPPLPLPPSPTRSIGKSNASIAFLFFSSRSPPQTPPIPYPPHTLSVAPPQPPPHPLQRRRSTGLPSIDGVTPRDGWRRRGRADAPRRRSPVGAVAASLHRRPDESLAPPPIPGLLDPACEQVRNGLFGNPKICRLGSSSPCAVSRLNRGGGKQSRGGEGILQLNPHVPSWIRPCLKGVDKLDESSGDTGHIAMIDDEADFGNITDATEGQAAAKFHGNACASGGILDTPSEDVVTVSLGLVNNPDVALDSSTVFASVHKVSQNEENNDDLSHVATHKESMVVSDTQAPPTCCSAKTIDDLADFEGLCDDTHVEEERVAKFQPKFRVKTSKAASKSQRTNQKAGVSTVDVVSQNKEDGKDQAGCNDKQLHSPTRHQESVQISYSQAHLGTHNSTIDDVANSDSIMEEPAQEEMAAKFQPRLRPKAGGASPGVAETIDAACVATPEFGVSSADVVSQDTEEDSHREGLSDGSCQKYIDEEAITTSGTGPPQDLDATVDLDSHAEMVNPHPDGSPLIIGEPSAETTVKFQPYVRRKKGKGKSVSFVPPNVSHAHTPTDTNSETSNSSHFCKDIATGESLSNLPQQASEKICISGEHHPDDQECNDPENQYHEGEPYDHVIEQEPERDVRETGTPMILRNRGKLQKDGIPEHTADDIMDEDFGEPPSDEQDNDSGDEYTARGKQKGRRKSREKNINKEPSRGTKRTSGDSTIEESQKQKLQKNKSKTSSRGQKKTSKDSSVEQPEKKLTHRIRRKRMEEVKTLLETPDHEIDRMKLSVTHLRLLQEAKERIKASFVGKEIPSGPSSSNHSTSQFGDMDDEYNEQDNWDNDRTENHVVENTTKLNYHSYMNRQTRAKWSKSETDKFYEGLQQFGSDFAMIQHLFPDKSRNQVRQKFKAEEKKHPMQVHDAIMHRSRDNLYFKEVIKKLNIEDVQPDINNTHEQEGTSNEEDPGNKNIPGGLINEEENGLDWSDKELDMHRSEVEEKEHVSTNDDDDDLGDVFDWY</sequence>
<dbReference type="FunFam" id="1.25.40.10:FF:001495">
    <property type="entry name" value="Pentatricopeptide repeat-containing protein At3g13880"/>
    <property type="match status" value="1"/>
</dbReference>
<feature type="compositionally biased region" description="Basic and acidic residues" evidence="4">
    <location>
        <begin position="1429"/>
        <end position="1438"/>
    </location>
</feature>
<feature type="repeat" description="PPR" evidence="3">
    <location>
        <begin position="350"/>
        <end position="384"/>
    </location>
</feature>
<feature type="compositionally biased region" description="Low complexity" evidence="4">
    <location>
        <begin position="1539"/>
        <end position="1549"/>
    </location>
</feature>
<feature type="compositionally biased region" description="Basic residues" evidence="4">
    <location>
        <begin position="1456"/>
        <end position="1471"/>
    </location>
</feature>
<dbReference type="InterPro" id="IPR001005">
    <property type="entry name" value="SANT/Myb"/>
</dbReference>
<feature type="compositionally biased region" description="Basic residues" evidence="4">
    <location>
        <begin position="1419"/>
        <end position="1428"/>
    </location>
</feature>
<dbReference type="GO" id="GO:0003723">
    <property type="term" value="F:RNA binding"/>
    <property type="evidence" value="ECO:0007669"/>
    <property type="project" value="InterPro"/>
</dbReference>
<dbReference type="SMART" id="SM00717">
    <property type="entry name" value="SANT"/>
    <property type="match status" value="1"/>
</dbReference>
<reference evidence="6" key="1">
    <citation type="submission" date="2015-04" db="UniProtKB">
        <authorList>
            <consortium name="EnsemblPlants"/>
        </authorList>
    </citation>
    <scope>IDENTIFICATION</scope>
</reference>
<feature type="region of interest" description="Disordered" evidence="4">
    <location>
        <begin position="1532"/>
        <end position="1571"/>
    </location>
</feature>
<feature type="region of interest" description="Disordered" evidence="4">
    <location>
        <begin position="1094"/>
        <end position="1115"/>
    </location>
</feature>
<feature type="region of interest" description="Disordered" evidence="4">
    <location>
        <begin position="1671"/>
        <end position="1741"/>
    </location>
</feature>
<dbReference type="STRING" id="40148.A0A0D9ZFK8"/>
<organism evidence="6">
    <name type="scientific">Oryza glumipatula</name>
    <dbReference type="NCBI Taxonomy" id="40148"/>
    <lineage>
        <taxon>Eukaryota</taxon>
        <taxon>Viridiplantae</taxon>
        <taxon>Streptophyta</taxon>
        <taxon>Embryophyta</taxon>
        <taxon>Tracheophyta</taxon>
        <taxon>Spermatophyta</taxon>
        <taxon>Magnoliopsida</taxon>
        <taxon>Liliopsida</taxon>
        <taxon>Poales</taxon>
        <taxon>Poaceae</taxon>
        <taxon>BOP clade</taxon>
        <taxon>Oryzoideae</taxon>
        <taxon>Oryzeae</taxon>
        <taxon>Oryzinae</taxon>
        <taxon>Oryza</taxon>
    </lineage>
</organism>
<dbReference type="FunFam" id="1.25.40.10:FF:000227">
    <property type="entry name" value="Pentatricopeptide repeat-containing protein At3g13880"/>
    <property type="match status" value="1"/>
</dbReference>
<feature type="compositionally biased region" description="Acidic residues" evidence="4">
    <location>
        <begin position="1393"/>
        <end position="1413"/>
    </location>
</feature>
<evidence type="ECO:0000313" key="6">
    <source>
        <dbReference type="EnsemblPlants" id="OGLUM03G40250.2"/>
    </source>
</evidence>
<evidence type="ECO:0000259" key="5">
    <source>
        <dbReference type="SMART" id="SM00717"/>
    </source>
</evidence>
<evidence type="ECO:0000256" key="1">
    <source>
        <dbReference type="ARBA" id="ARBA00022737"/>
    </source>
</evidence>
<dbReference type="SUPFAM" id="SSF46689">
    <property type="entry name" value="Homeodomain-like"/>
    <property type="match status" value="1"/>
</dbReference>
<evidence type="ECO:0000256" key="4">
    <source>
        <dbReference type="SAM" id="MobiDB-lite"/>
    </source>
</evidence>
<dbReference type="GO" id="GO:0009451">
    <property type="term" value="P:RNA modification"/>
    <property type="evidence" value="ECO:0007669"/>
    <property type="project" value="InterPro"/>
</dbReference>
<reference evidence="6" key="2">
    <citation type="submission" date="2018-05" db="EMBL/GenBank/DDBJ databases">
        <title>OgluRS3 (Oryza glumaepatula Reference Sequence Version 3).</title>
        <authorList>
            <person name="Zhang J."/>
            <person name="Kudrna D."/>
            <person name="Lee S."/>
            <person name="Talag J."/>
            <person name="Welchert J."/>
            <person name="Wing R.A."/>
        </authorList>
    </citation>
    <scope>NUCLEOTIDE SEQUENCE [LARGE SCALE GENOMIC DNA]</scope>
</reference>
<accession>A0A0D9ZFK8</accession>
<feature type="compositionally biased region" description="Basic and acidic residues" evidence="4">
    <location>
        <begin position="1472"/>
        <end position="1484"/>
    </location>
</feature>
<feature type="region of interest" description="Disordered" evidence="4">
    <location>
        <begin position="773"/>
        <end position="850"/>
    </location>
</feature>
<feature type="repeat" description="PPR" evidence="3">
    <location>
        <begin position="243"/>
        <end position="283"/>
    </location>
</feature>
<feature type="repeat" description="PPR" evidence="3">
    <location>
        <begin position="451"/>
        <end position="485"/>
    </location>
</feature>
<dbReference type="InterPro" id="IPR011990">
    <property type="entry name" value="TPR-like_helical_dom_sf"/>
</dbReference>
<feature type="compositionally biased region" description="Basic and acidic residues" evidence="4">
    <location>
        <begin position="815"/>
        <end position="827"/>
    </location>
</feature>
<evidence type="ECO:0000256" key="3">
    <source>
        <dbReference type="PROSITE-ProRule" id="PRU00708"/>
    </source>
</evidence>
<feature type="compositionally biased region" description="Polar residues" evidence="4">
    <location>
        <begin position="1290"/>
        <end position="1306"/>
    </location>
</feature>
<feature type="compositionally biased region" description="Polar residues" evidence="4">
    <location>
        <begin position="1071"/>
        <end position="1087"/>
    </location>
</feature>
<evidence type="ECO:0000256" key="2">
    <source>
        <dbReference type="ARBA" id="ARBA00022946"/>
    </source>
</evidence>
<dbReference type="Gene3D" id="1.10.10.60">
    <property type="entry name" value="Homeodomain-like"/>
    <property type="match status" value="1"/>
</dbReference>
<feature type="compositionally biased region" description="Basic and acidic residues" evidence="4">
    <location>
        <begin position="1707"/>
        <end position="1727"/>
    </location>
</feature>
<dbReference type="eggNOG" id="KOG4197">
    <property type="taxonomic scope" value="Eukaryota"/>
</dbReference>
<dbReference type="Gene3D" id="1.25.40.10">
    <property type="entry name" value="Tetratricopeptide repeat domain"/>
    <property type="match status" value="5"/>
</dbReference>
<dbReference type="FunFam" id="1.20.58.1880:FF:000007">
    <property type="entry name" value="Homeodomain-like superfamily protein"/>
    <property type="match status" value="1"/>
</dbReference>
<dbReference type="InterPro" id="IPR002885">
    <property type="entry name" value="PPR_rpt"/>
</dbReference>
<feature type="compositionally biased region" description="Basic and acidic residues" evidence="4">
    <location>
        <begin position="1356"/>
        <end position="1368"/>
    </location>
</feature>
<protein>
    <recommendedName>
        <fullName evidence="5">Myb-like domain-containing protein</fullName>
    </recommendedName>
</protein>
<feature type="domain" description="Myb-like" evidence="5">
    <location>
        <begin position="1590"/>
        <end position="1638"/>
    </location>
</feature>
<feature type="region of interest" description="Disordered" evidence="4">
    <location>
        <begin position="1277"/>
        <end position="1306"/>
    </location>
</feature>
<dbReference type="InterPro" id="IPR046960">
    <property type="entry name" value="PPR_At4g14850-like_plant"/>
</dbReference>
<dbReference type="InterPro" id="IPR039467">
    <property type="entry name" value="TFIIIB_B''_Myb"/>
</dbReference>
<feature type="region of interest" description="Disordered" evidence="4">
    <location>
        <begin position="1068"/>
        <end position="1087"/>
    </location>
</feature>
<dbReference type="GO" id="GO:0099402">
    <property type="term" value="P:plant organ development"/>
    <property type="evidence" value="ECO:0007669"/>
    <property type="project" value="UniProtKB-ARBA"/>
</dbReference>
<dbReference type="PANTHER" id="PTHR47926:SF399">
    <property type="entry name" value="(WILD MALAYSIAN BANANA) HYPOTHETICAL PROTEIN"/>
    <property type="match status" value="1"/>
</dbReference>
<dbReference type="NCBIfam" id="TIGR00756">
    <property type="entry name" value="PPR"/>
    <property type="match status" value="1"/>
</dbReference>
<feature type="region of interest" description="Disordered" evidence="4">
    <location>
        <begin position="1356"/>
        <end position="1491"/>
    </location>
</feature>
<dbReference type="eggNOG" id="KOG2009">
    <property type="taxonomic scope" value="Eukaryota"/>
</dbReference>
<keyword evidence="1" id="KW-0677">Repeat</keyword>
<dbReference type="Proteomes" id="UP000026961">
    <property type="component" value="Chromosome 3"/>
</dbReference>